<dbReference type="Pfam" id="PF07690">
    <property type="entry name" value="MFS_1"/>
    <property type="match status" value="1"/>
</dbReference>
<feature type="transmembrane region" description="Helical" evidence="6">
    <location>
        <begin position="417"/>
        <end position="438"/>
    </location>
</feature>
<dbReference type="PANTHER" id="PTHR23502">
    <property type="entry name" value="MAJOR FACILITATOR SUPERFAMILY"/>
    <property type="match status" value="1"/>
</dbReference>
<accession>A0A1B2J8N2</accession>
<dbReference type="FunFam" id="1.20.1250.20:FF:000011">
    <property type="entry name" value="MFS multidrug transporter, putative"/>
    <property type="match status" value="1"/>
</dbReference>
<reference evidence="8 9" key="1">
    <citation type="submission" date="2016-02" db="EMBL/GenBank/DDBJ databases">
        <title>Comparative genomic and transcriptomic foundation for Pichia pastoris.</title>
        <authorList>
            <person name="Love K.R."/>
            <person name="Shah K.A."/>
            <person name="Whittaker C.A."/>
            <person name="Wu J."/>
            <person name="Bartlett M.C."/>
            <person name="Ma D."/>
            <person name="Leeson R.L."/>
            <person name="Priest M."/>
            <person name="Young S.K."/>
            <person name="Love J.C."/>
        </authorList>
    </citation>
    <scope>NUCLEOTIDE SEQUENCE [LARGE SCALE GENOMIC DNA]</scope>
    <source>
        <strain evidence="8 9">ATCC 28485</strain>
    </source>
</reference>
<evidence type="ECO:0000256" key="1">
    <source>
        <dbReference type="ARBA" id="ARBA00004141"/>
    </source>
</evidence>
<evidence type="ECO:0000256" key="5">
    <source>
        <dbReference type="SAM" id="MobiDB-lite"/>
    </source>
</evidence>
<dbReference type="SUPFAM" id="SSF103473">
    <property type="entry name" value="MFS general substrate transporter"/>
    <property type="match status" value="1"/>
</dbReference>
<feature type="transmembrane region" description="Helical" evidence="6">
    <location>
        <begin position="459"/>
        <end position="480"/>
    </location>
</feature>
<dbReference type="InterPro" id="IPR011701">
    <property type="entry name" value="MFS"/>
</dbReference>
<proteinExistence type="predicted"/>
<feature type="transmembrane region" description="Helical" evidence="6">
    <location>
        <begin position="274"/>
        <end position="298"/>
    </location>
</feature>
<feature type="transmembrane region" description="Helical" evidence="6">
    <location>
        <begin position="216"/>
        <end position="242"/>
    </location>
</feature>
<feature type="transmembrane region" description="Helical" evidence="6">
    <location>
        <begin position="379"/>
        <end position="405"/>
    </location>
</feature>
<feature type="transmembrane region" description="Helical" evidence="6">
    <location>
        <begin position="147"/>
        <end position="172"/>
    </location>
</feature>
<evidence type="ECO:0000259" key="7">
    <source>
        <dbReference type="PROSITE" id="PS50850"/>
    </source>
</evidence>
<evidence type="ECO:0000313" key="8">
    <source>
        <dbReference type="EMBL" id="ANZ74363.1"/>
    </source>
</evidence>
<feature type="domain" description="Major facilitator superfamily (MFS) profile" evidence="7">
    <location>
        <begin position="149"/>
        <end position="583"/>
    </location>
</feature>
<keyword evidence="3 6" id="KW-1133">Transmembrane helix</keyword>
<dbReference type="CDD" id="cd17323">
    <property type="entry name" value="MFS_Tpo1_MDR_like"/>
    <property type="match status" value="1"/>
</dbReference>
<feature type="transmembrane region" description="Helical" evidence="6">
    <location>
        <begin position="486"/>
        <end position="509"/>
    </location>
</feature>
<feature type="region of interest" description="Disordered" evidence="5">
    <location>
        <begin position="1"/>
        <end position="23"/>
    </location>
</feature>
<evidence type="ECO:0000256" key="3">
    <source>
        <dbReference type="ARBA" id="ARBA00022989"/>
    </source>
</evidence>
<protein>
    <submittedName>
        <fullName evidence="8">BA75_01639T0</fullName>
    </submittedName>
</protein>
<evidence type="ECO:0000256" key="4">
    <source>
        <dbReference type="ARBA" id="ARBA00023136"/>
    </source>
</evidence>
<feature type="transmembrane region" description="Helical" evidence="6">
    <location>
        <begin position="304"/>
        <end position="324"/>
    </location>
</feature>
<feature type="transmembrane region" description="Helical" evidence="6">
    <location>
        <begin position="530"/>
        <end position="548"/>
    </location>
</feature>
<feature type="region of interest" description="Disordered" evidence="5">
    <location>
        <begin position="593"/>
        <end position="632"/>
    </location>
</feature>
<keyword evidence="2 6" id="KW-0812">Transmembrane</keyword>
<dbReference type="Gene3D" id="1.20.1250.20">
    <property type="entry name" value="MFS general substrate transporter like domains"/>
    <property type="match status" value="1"/>
</dbReference>
<evidence type="ECO:0000313" key="9">
    <source>
        <dbReference type="Proteomes" id="UP000094565"/>
    </source>
</evidence>
<feature type="transmembrane region" description="Helical" evidence="6">
    <location>
        <begin position="184"/>
        <end position="204"/>
    </location>
</feature>
<gene>
    <name evidence="8" type="ORF">ATY40_BA7501639</name>
</gene>
<dbReference type="PROSITE" id="PS50850">
    <property type="entry name" value="MFS"/>
    <property type="match status" value="1"/>
</dbReference>
<keyword evidence="9" id="KW-1185">Reference proteome</keyword>
<dbReference type="InterPro" id="IPR036259">
    <property type="entry name" value="MFS_trans_sf"/>
</dbReference>
<evidence type="ECO:0000256" key="2">
    <source>
        <dbReference type="ARBA" id="ARBA00022692"/>
    </source>
</evidence>
<dbReference type="AlphaFoldDB" id="A0A1B2J8N2"/>
<dbReference type="InterPro" id="IPR020846">
    <property type="entry name" value="MFS_dom"/>
</dbReference>
<sequence length="632" mass="70548">MSIRSLHSIDSLVPDGPENGDYRVTEFAPQEEERHGHHHPLSQLSSVLSHVAHPDHEDELELEKLVTQNKEGIERKISRITSRAGTLGPVEKMVDAPLAIADPDPNSTIHESDQWKYQVDRETNLRLVEFVPGDKVNPKNFSKARKWVITFVLGLVCFNVAIGSAIVTGEMLGPQIDLHASEEVVILASVTMFVLAFGIGPLILSPLSEEFGRNMVYIPTLFLAIVFIIPCALAKNIATLIVCRFIDGIFFSGPMTLIGGSLADCWLEDERGLAMAIFSAAPFLGPVIGPLVGGYLGMYKGWRWNYWLLMIFTGFCYSLLLITIPETHAGTILKRRAKKLRKLTGDPSYRALVELRIRSTREMVDETLLRPLILLREMIVFLITVYMSIIYGLLYMFFFAYPIVFMEGKGWNAGKTGLTFIPIAVGIFIAVALAPLFNRDYNKRAQKYRDQGLLPPPELRLIPMMIGCWTVPMGLFAFAWSSYPRLSWAGPSISGLACGIGFTLLYNPANNYIVDSYQHYAASGLAAKTFLRSIWGASVPLFTVQMYHRLGYQWATSLMAFISLACCAIPFMFFIFGARIRQRSKYAYAGEGSEKTNSLDQKMTNNDNTATSLAPSFSSANNESYKPSMENE</sequence>
<keyword evidence="4 6" id="KW-0472">Membrane</keyword>
<feature type="transmembrane region" description="Helical" evidence="6">
    <location>
        <begin position="554"/>
        <end position="576"/>
    </location>
</feature>
<dbReference type="EMBL" id="CP014584">
    <property type="protein sequence ID" value="ANZ74363.1"/>
    <property type="molecule type" value="Genomic_DNA"/>
</dbReference>
<feature type="compositionally biased region" description="Polar residues" evidence="5">
    <location>
        <begin position="595"/>
        <end position="625"/>
    </location>
</feature>
<organism evidence="8 9">
    <name type="scientific">Komagataella pastoris</name>
    <name type="common">Yeast</name>
    <name type="synonym">Pichia pastoris</name>
    <dbReference type="NCBI Taxonomy" id="4922"/>
    <lineage>
        <taxon>Eukaryota</taxon>
        <taxon>Fungi</taxon>
        <taxon>Dikarya</taxon>
        <taxon>Ascomycota</taxon>
        <taxon>Saccharomycotina</taxon>
        <taxon>Pichiomycetes</taxon>
        <taxon>Pichiales</taxon>
        <taxon>Pichiaceae</taxon>
        <taxon>Komagataella</taxon>
    </lineage>
</organism>
<dbReference type="PANTHER" id="PTHR23502:SF48">
    <property type="entry name" value="MULTIDRUG TRANSPORTER, PUTATIVE (AFU_ORTHOLOGUE AFUA_5G02700)-RELATED"/>
    <property type="match status" value="1"/>
</dbReference>
<evidence type="ECO:0000256" key="6">
    <source>
        <dbReference type="SAM" id="Phobius"/>
    </source>
</evidence>
<name>A0A1B2J8N2_PICPA</name>
<dbReference type="Proteomes" id="UP000094565">
    <property type="component" value="Chromosome 1"/>
</dbReference>
<dbReference type="GO" id="GO:0005886">
    <property type="term" value="C:plasma membrane"/>
    <property type="evidence" value="ECO:0007669"/>
    <property type="project" value="TreeGrafter"/>
</dbReference>
<feature type="transmembrane region" description="Helical" evidence="6">
    <location>
        <begin position="248"/>
        <end position="267"/>
    </location>
</feature>
<dbReference type="OrthoDB" id="6770063at2759"/>
<comment type="subcellular location">
    <subcellularLocation>
        <location evidence="1">Membrane</location>
        <topology evidence="1">Multi-pass membrane protein</topology>
    </subcellularLocation>
</comment>
<dbReference type="GO" id="GO:0022857">
    <property type="term" value="F:transmembrane transporter activity"/>
    <property type="evidence" value="ECO:0007669"/>
    <property type="project" value="InterPro"/>
</dbReference>